<dbReference type="GeneID" id="97611521"/>
<sequence>MNRYAVLSFFLLLLVFGFVCADSVSSSIVCSGASWVSSSVLGPGTTLTQDLFTTDPAMILRELLTGERIQAKTMATSEGPMGIDEYSSVRINDDENPPLCIFEPENNQTKRHHETSVSGLMQHGVYSSAKLPGPEDISRYLIQANGSGILLTRAFSDANQSLNYASDVAGMLNISEHMQFGETDDT</sequence>
<dbReference type="AlphaFoldDB" id="A0A2V2NJV9"/>
<dbReference type="EMBL" id="QGMZ01000006">
    <property type="protein sequence ID" value="PWR75901.1"/>
    <property type="molecule type" value="Genomic_DNA"/>
</dbReference>
<accession>A0A2V2NJV9</accession>
<dbReference type="RefSeq" id="WP_109939478.1">
    <property type="nucleotide sequence ID" value="NZ_CP176366.1"/>
</dbReference>
<evidence type="ECO:0000313" key="1">
    <source>
        <dbReference type="EMBL" id="PWR75901.1"/>
    </source>
</evidence>
<evidence type="ECO:0000313" key="2">
    <source>
        <dbReference type="Proteomes" id="UP000245934"/>
    </source>
</evidence>
<proteinExistence type="predicted"/>
<comment type="caution">
    <text evidence="1">The sequence shown here is derived from an EMBL/GenBank/DDBJ whole genome shotgun (WGS) entry which is preliminary data.</text>
</comment>
<dbReference type="Proteomes" id="UP000245934">
    <property type="component" value="Unassembled WGS sequence"/>
</dbReference>
<organism evidence="1 2">
    <name type="scientific">Methanospirillum stamsii</name>
    <dbReference type="NCBI Taxonomy" id="1277351"/>
    <lineage>
        <taxon>Archaea</taxon>
        <taxon>Methanobacteriati</taxon>
        <taxon>Methanobacteriota</taxon>
        <taxon>Stenosarchaea group</taxon>
        <taxon>Methanomicrobia</taxon>
        <taxon>Methanomicrobiales</taxon>
        <taxon>Methanospirillaceae</taxon>
        <taxon>Methanospirillum</taxon>
    </lineage>
</organism>
<dbReference type="OrthoDB" id="376726at2157"/>
<protein>
    <submittedName>
        <fullName evidence="1">Uncharacterized protein</fullName>
    </submittedName>
</protein>
<reference evidence="1 2" key="1">
    <citation type="submission" date="2018-05" db="EMBL/GenBank/DDBJ databases">
        <title>Draft genome of Methanospirillum stamsii Pt1.</title>
        <authorList>
            <person name="Dueholm M.S."/>
            <person name="Nielsen P.H."/>
            <person name="Bakmann L.F."/>
            <person name="Otzen D.E."/>
        </authorList>
    </citation>
    <scope>NUCLEOTIDE SEQUENCE [LARGE SCALE GENOMIC DNA]</scope>
    <source>
        <strain evidence="1 2">Pt1</strain>
    </source>
</reference>
<name>A0A2V2NJV9_9EURY</name>
<gene>
    <name evidence="1" type="ORF">DLD82_02220</name>
</gene>
<keyword evidence="2" id="KW-1185">Reference proteome</keyword>